<dbReference type="Gene3D" id="3.60.21.10">
    <property type="match status" value="1"/>
</dbReference>
<dbReference type="AlphaFoldDB" id="A0AA88H9H9"/>
<evidence type="ECO:0000256" key="10">
    <source>
        <dbReference type="ARBA" id="ARBA00023295"/>
    </source>
</evidence>
<dbReference type="InterPro" id="IPR041805">
    <property type="entry name" value="ASMase/PPN1_MPP"/>
</dbReference>
<feature type="domain" description="Saposin B-type" evidence="14">
    <location>
        <begin position="72"/>
        <end position="157"/>
    </location>
</feature>
<dbReference type="EMBL" id="JAVRJZ010000125">
    <property type="protein sequence ID" value="KAK2702999.1"/>
    <property type="molecule type" value="Genomic_DNA"/>
</dbReference>
<dbReference type="GO" id="GO:0016798">
    <property type="term" value="F:hydrolase activity, acting on glycosyl bonds"/>
    <property type="evidence" value="ECO:0007669"/>
    <property type="project" value="UniProtKB-KW"/>
</dbReference>
<feature type="binding site" evidence="12">
    <location>
        <position position="415"/>
    </location>
    <ligand>
        <name>Zn(2+)</name>
        <dbReference type="ChEBI" id="CHEBI:29105"/>
        <label>2</label>
    </ligand>
</feature>
<evidence type="ECO:0000256" key="6">
    <source>
        <dbReference type="ARBA" id="ARBA00022801"/>
    </source>
</evidence>
<dbReference type="GO" id="GO:0061750">
    <property type="term" value="F:acid sphingomyelin phosphodiesterase activity"/>
    <property type="evidence" value="ECO:0007669"/>
    <property type="project" value="TreeGrafter"/>
</dbReference>
<keyword evidence="3" id="KW-0964">Secreted</keyword>
<dbReference type="GO" id="GO:0046513">
    <property type="term" value="P:ceramide biosynthetic process"/>
    <property type="evidence" value="ECO:0007669"/>
    <property type="project" value="TreeGrafter"/>
</dbReference>
<dbReference type="PIRSF" id="PIRSF000948">
    <property type="entry name" value="Sphingomy_PDE"/>
    <property type="match status" value="1"/>
</dbReference>
<comment type="catalytic activity">
    <reaction evidence="11">
        <text>a sphingomyelin + H2O = phosphocholine + an N-acylsphing-4-enine + H(+)</text>
        <dbReference type="Rhea" id="RHEA:19253"/>
        <dbReference type="ChEBI" id="CHEBI:15377"/>
        <dbReference type="ChEBI" id="CHEBI:15378"/>
        <dbReference type="ChEBI" id="CHEBI:17636"/>
        <dbReference type="ChEBI" id="CHEBI:52639"/>
        <dbReference type="ChEBI" id="CHEBI:295975"/>
        <dbReference type="EC" id="3.1.4.12"/>
    </reaction>
    <physiologicalReaction direction="left-to-right" evidence="11">
        <dbReference type="Rhea" id="RHEA:19254"/>
    </physiologicalReaction>
</comment>
<keyword evidence="7 12" id="KW-0862">Zinc</keyword>
<dbReference type="Gene3D" id="1.10.225.10">
    <property type="entry name" value="Saposin-like"/>
    <property type="match status" value="1"/>
</dbReference>
<reference evidence="15" key="1">
    <citation type="submission" date="2023-07" db="EMBL/GenBank/DDBJ databases">
        <title>Chromosome-level genome assembly of Artemia franciscana.</title>
        <authorList>
            <person name="Jo E."/>
        </authorList>
    </citation>
    <scope>NUCLEOTIDE SEQUENCE</scope>
    <source>
        <tissue evidence="15">Whole body</tissue>
    </source>
</reference>
<evidence type="ECO:0000256" key="7">
    <source>
        <dbReference type="ARBA" id="ARBA00022833"/>
    </source>
</evidence>
<feature type="binding site" evidence="12">
    <location>
        <position position="308"/>
    </location>
    <ligand>
        <name>Zn(2+)</name>
        <dbReference type="ChEBI" id="CHEBI:29105"/>
        <label>2</label>
    </ligand>
</feature>
<evidence type="ECO:0000256" key="3">
    <source>
        <dbReference type="ARBA" id="ARBA00022525"/>
    </source>
</evidence>
<feature type="disulfide bond" evidence="13">
    <location>
        <begin position="107"/>
        <end position="118"/>
    </location>
</feature>
<feature type="disulfide bond" evidence="13">
    <location>
        <begin position="216"/>
        <end position="239"/>
    </location>
</feature>
<dbReference type="GO" id="GO:0016020">
    <property type="term" value="C:membrane"/>
    <property type="evidence" value="ECO:0007669"/>
    <property type="project" value="GOC"/>
</dbReference>
<comment type="similarity">
    <text evidence="2">Belongs to the acid sphingomyelinase family.</text>
</comment>
<dbReference type="PANTHER" id="PTHR10340">
    <property type="entry name" value="SPHINGOMYELIN PHOSPHODIESTERASE"/>
    <property type="match status" value="1"/>
</dbReference>
<evidence type="ECO:0000256" key="4">
    <source>
        <dbReference type="ARBA" id="ARBA00022723"/>
    </source>
</evidence>
<gene>
    <name evidence="15" type="ORF">QYM36_018450</name>
</gene>
<dbReference type="GO" id="GO:0046872">
    <property type="term" value="F:metal ion binding"/>
    <property type="evidence" value="ECO:0007669"/>
    <property type="project" value="UniProtKB-KW"/>
</dbReference>
<dbReference type="SMART" id="SM00741">
    <property type="entry name" value="SapB"/>
    <property type="match status" value="1"/>
</dbReference>
<dbReference type="GO" id="GO:0005615">
    <property type="term" value="C:extracellular space"/>
    <property type="evidence" value="ECO:0007669"/>
    <property type="project" value="TreeGrafter"/>
</dbReference>
<keyword evidence="16" id="KW-1185">Reference proteome</keyword>
<dbReference type="InterPro" id="IPR045473">
    <property type="entry name" value="ASM_C"/>
</dbReference>
<organism evidence="15 16">
    <name type="scientific">Artemia franciscana</name>
    <name type="common">Brine shrimp</name>
    <name type="synonym">Artemia sanfranciscana</name>
    <dbReference type="NCBI Taxonomy" id="6661"/>
    <lineage>
        <taxon>Eukaryota</taxon>
        <taxon>Metazoa</taxon>
        <taxon>Ecdysozoa</taxon>
        <taxon>Arthropoda</taxon>
        <taxon>Crustacea</taxon>
        <taxon>Branchiopoda</taxon>
        <taxon>Anostraca</taxon>
        <taxon>Artemiidae</taxon>
        <taxon>Artemia</taxon>
    </lineage>
</organism>
<feature type="binding site" evidence="12">
    <location>
        <position position="449"/>
    </location>
    <ligand>
        <name>Zn(2+)</name>
        <dbReference type="ChEBI" id="CHEBI:29105"/>
        <label>2</label>
    </ligand>
</feature>
<feature type="disulfide bond" evidence="13">
    <location>
        <begin position="79"/>
        <end position="144"/>
    </location>
</feature>
<evidence type="ECO:0000313" key="15">
    <source>
        <dbReference type="EMBL" id="KAK2702999.1"/>
    </source>
</evidence>
<dbReference type="SUPFAM" id="SSF47862">
    <property type="entry name" value="Saposin"/>
    <property type="match status" value="1"/>
</dbReference>
<feature type="binding site" evidence="12">
    <location>
        <position position="451"/>
    </location>
    <ligand>
        <name>Zn(2+)</name>
        <dbReference type="ChEBI" id="CHEBI:29105"/>
        <label>1</label>
    </ligand>
</feature>
<proteinExistence type="inferred from homology"/>
<dbReference type="InterPro" id="IPR011160">
    <property type="entry name" value="Sphingomy_PDE"/>
</dbReference>
<feature type="binding site" evidence="12">
    <location>
        <position position="268"/>
    </location>
    <ligand>
        <name>Zn(2+)</name>
        <dbReference type="ChEBI" id="CHEBI:29105"/>
        <label>2</label>
    </ligand>
</feature>
<evidence type="ECO:0000259" key="14">
    <source>
        <dbReference type="PROSITE" id="PS50015"/>
    </source>
</evidence>
<dbReference type="SUPFAM" id="SSF56300">
    <property type="entry name" value="Metallo-dependent phosphatases"/>
    <property type="match status" value="1"/>
</dbReference>
<feature type="non-terminal residue" evidence="15">
    <location>
        <position position="1"/>
    </location>
</feature>
<evidence type="ECO:0000256" key="11">
    <source>
        <dbReference type="ARBA" id="ARBA00047268"/>
    </source>
</evidence>
<evidence type="ECO:0000256" key="8">
    <source>
        <dbReference type="ARBA" id="ARBA00023157"/>
    </source>
</evidence>
<evidence type="ECO:0000256" key="12">
    <source>
        <dbReference type="PIRSR" id="PIRSR000948-1"/>
    </source>
</evidence>
<dbReference type="InterPro" id="IPR029052">
    <property type="entry name" value="Metallo-depent_PP-like"/>
</dbReference>
<dbReference type="InterPro" id="IPR011001">
    <property type="entry name" value="Saposin-like"/>
</dbReference>
<dbReference type="GO" id="GO:0005764">
    <property type="term" value="C:lysosome"/>
    <property type="evidence" value="ECO:0007669"/>
    <property type="project" value="TreeGrafter"/>
</dbReference>
<evidence type="ECO:0000313" key="16">
    <source>
        <dbReference type="Proteomes" id="UP001187531"/>
    </source>
</evidence>
<evidence type="ECO:0000256" key="2">
    <source>
        <dbReference type="ARBA" id="ARBA00008234"/>
    </source>
</evidence>
<protein>
    <recommendedName>
        <fullName evidence="14">Saposin B-type domain-containing protein</fullName>
    </recommendedName>
</protein>
<comment type="subcellular location">
    <subcellularLocation>
        <location evidence="1">Secreted</location>
    </subcellularLocation>
</comment>
<feature type="binding site" evidence="12">
    <location>
        <position position="268"/>
    </location>
    <ligand>
        <name>Zn(2+)</name>
        <dbReference type="ChEBI" id="CHEBI:29105"/>
        <label>1</label>
    </ligand>
</feature>
<keyword evidence="9" id="KW-0325">Glycoprotein</keyword>
<accession>A0AA88H9H9</accession>
<feature type="disulfide bond" evidence="13">
    <location>
        <begin position="578"/>
        <end position="582"/>
    </location>
</feature>
<comment type="cofactor">
    <cofactor evidence="12">
        <name>Zn(2+)</name>
        <dbReference type="ChEBI" id="CHEBI:29105"/>
    </cofactor>
    <text evidence="12">Binds 2 Zn(2+) ions per subunit.</text>
</comment>
<feature type="binding site" evidence="12">
    <location>
        <position position="195"/>
    </location>
    <ligand>
        <name>Zn(2+)</name>
        <dbReference type="ChEBI" id="CHEBI:29105"/>
        <label>1</label>
    </ligand>
</feature>
<dbReference type="Pfam" id="PF00149">
    <property type="entry name" value="Metallophos"/>
    <property type="match status" value="1"/>
</dbReference>
<dbReference type="PANTHER" id="PTHR10340:SF29">
    <property type="entry name" value="SPHINGOMYELIN PHOSPHODIESTERASE"/>
    <property type="match status" value="1"/>
</dbReference>
<feature type="disulfide bond" evidence="13">
    <location>
        <begin position="210"/>
        <end position="215"/>
    </location>
</feature>
<keyword evidence="6" id="KW-0378">Hydrolase</keyword>
<evidence type="ECO:0000256" key="5">
    <source>
        <dbReference type="ARBA" id="ARBA00022729"/>
    </source>
</evidence>
<comment type="caution">
    <text evidence="15">The sequence shown here is derived from an EMBL/GenBank/DDBJ whole genome shotgun (WGS) entry which is preliminary data.</text>
</comment>
<keyword evidence="8 13" id="KW-1015">Disulfide bond</keyword>
<dbReference type="InterPro" id="IPR008139">
    <property type="entry name" value="SaposinB_dom"/>
</dbReference>
<keyword evidence="5" id="KW-0732">Signal</keyword>
<feature type="disulfide bond" evidence="13">
    <location>
        <begin position="375"/>
        <end position="423"/>
    </location>
</feature>
<evidence type="ECO:0000256" key="1">
    <source>
        <dbReference type="ARBA" id="ARBA00004613"/>
    </source>
</evidence>
<evidence type="ECO:0000256" key="9">
    <source>
        <dbReference type="ARBA" id="ARBA00023180"/>
    </source>
</evidence>
<dbReference type="CDD" id="cd00842">
    <property type="entry name" value="MPP_ASMase"/>
    <property type="match status" value="1"/>
</dbReference>
<dbReference type="InterPro" id="IPR004843">
    <property type="entry name" value="Calcineurin-like_PHP"/>
</dbReference>
<dbReference type="GO" id="GO:0006685">
    <property type="term" value="P:sphingomyelin catabolic process"/>
    <property type="evidence" value="ECO:0007669"/>
    <property type="project" value="InterPro"/>
</dbReference>
<sequence>LFGPRQEFCGAFQNVMPYSSIRPEVHTFHKNRTVASSVDHSHSGPFHNFLDRLKFSKSHGYSKQEVDKDDKGLLICATCNTAVNLFVYSMENNATEGEIIDGIVGICLGMNLFSETLCRGLVEEAIPDFIYMYENGRFDSENACGLALQGFSCKTGDITKLEWSLPPPGTQKPPMEVSPPREPDAPTLKVLHVSDFHWDPEYLPGSNADCGDPLCCRAGSGIPANESAIAGYWGDYRDCDLPLWTLRNSMEHIASTHSDIDFIVWTGDLPPHDIWETDATEHLNIIQEMTNLLLEFFPNIPVYGAIGNHESHPVNAYPIPEIEGENSISWLYNSIADAWSVWLPEDALTTLRYGGYYSTLVREGLRVISANFNYCYTYNWWIIHESRDPANGLQFIQSELEKAEAAGEKVYIISHIVPGKGDCWQIYTRELNKVVNRFEDTLAGQFYGHTHSDEFKIFYDTEDPSRAINVAWIGPSLTSYVDINPGYKVYLLDGEREGSTFGMLEHEAWIMNLTEANIGPSEPNWFKLYDGRETFGLNSLSAQDMSNLVDRFIIDEELFQTYYRNYVKQGDPAMLEGCDIECKQDLLCSMVTSNFGDQTKCNEISRKMTLDD</sequence>
<keyword evidence="4 12" id="KW-0479">Metal-binding</keyword>
<keyword evidence="10" id="KW-0326">Glycosidase</keyword>
<dbReference type="PROSITE" id="PS50015">
    <property type="entry name" value="SAP_B"/>
    <property type="match status" value="1"/>
</dbReference>
<name>A0AA88H9H9_ARTSF</name>
<feature type="binding site" evidence="12">
    <location>
        <position position="197"/>
    </location>
    <ligand>
        <name>Zn(2+)</name>
        <dbReference type="ChEBI" id="CHEBI:29105"/>
        <label>1</label>
    </ligand>
</feature>
<evidence type="ECO:0000256" key="13">
    <source>
        <dbReference type="PIRSR" id="PIRSR000948-2"/>
    </source>
</evidence>
<dbReference type="Pfam" id="PF19272">
    <property type="entry name" value="ASMase_C"/>
    <property type="match status" value="1"/>
</dbReference>
<dbReference type="Proteomes" id="UP001187531">
    <property type="component" value="Unassembled WGS sequence"/>
</dbReference>